<organism evidence="1 2">
    <name type="scientific">Scutellospora calospora</name>
    <dbReference type="NCBI Taxonomy" id="85575"/>
    <lineage>
        <taxon>Eukaryota</taxon>
        <taxon>Fungi</taxon>
        <taxon>Fungi incertae sedis</taxon>
        <taxon>Mucoromycota</taxon>
        <taxon>Glomeromycotina</taxon>
        <taxon>Glomeromycetes</taxon>
        <taxon>Diversisporales</taxon>
        <taxon>Gigasporaceae</taxon>
        <taxon>Scutellospora</taxon>
    </lineage>
</organism>
<feature type="non-terminal residue" evidence="1">
    <location>
        <position position="50"/>
    </location>
</feature>
<reference evidence="1" key="1">
    <citation type="submission" date="2021-06" db="EMBL/GenBank/DDBJ databases">
        <authorList>
            <person name="Kallberg Y."/>
            <person name="Tangrot J."/>
            <person name="Rosling A."/>
        </authorList>
    </citation>
    <scope>NUCLEOTIDE SEQUENCE</scope>
    <source>
        <strain evidence="1">AU212A</strain>
    </source>
</reference>
<gene>
    <name evidence="1" type="ORF">SCALOS_LOCUS11143</name>
</gene>
<proteinExistence type="predicted"/>
<accession>A0ACA9PRQ6</accession>
<dbReference type="Proteomes" id="UP000789860">
    <property type="component" value="Unassembled WGS sequence"/>
</dbReference>
<evidence type="ECO:0000313" key="2">
    <source>
        <dbReference type="Proteomes" id="UP000789860"/>
    </source>
</evidence>
<name>A0ACA9PRQ6_9GLOM</name>
<sequence length="50" mass="5971">MPDEMVSLFINNKSFVNYQASLLDSNQQQSFHFNYYTKLPEKIIIQEEAR</sequence>
<dbReference type="EMBL" id="CAJVPM010046140">
    <property type="protein sequence ID" value="CAG8717968.1"/>
    <property type="molecule type" value="Genomic_DNA"/>
</dbReference>
<keyword evidence="2" id="KW-1185">Reference proteome</keyword>
<comment type="caution">
    <text evidence="1">The sequence shown here is derived from an EMBL/GenBank/DDBJ whole genome shotgun (WGS) entry which is preliminary data.</text>
</comment>
<protein>
    <submittedName>
        <fullName evidence="1">753_t:CDS:1</fullName>
    </submittedName>
</protein>
<evidence type="ECO:0000313" key="1">
    <source>
        <dbReference type="EMBL" id="CAG8717968.1"/>
    </source>
</evidence>